<dbReference type="GeneID" id="26622755"/>
<dbReference type="KEGG" id="vg:26622755"/>
<dbReference type="RefSeq" id="YP_009195629.1">
    <property type="nucleotide sequence ID" value="NC_028762.1"/>
</dbReference>
<accession>A0A0G2SSB4</accession>
<keyword evidence="2" id="KW-1185">Reference proteome</keyword>
<proteinExistence type="predicted"/>
<evidence type="ECO:0000313" key="1">
    <source>
        <dbReference type="EMBL" id="AKA62073.1"/>
    </source>
</evidence>
<protein>
    <submittedName>
        <fullName evidence="1">Uncharacterized protein</fullName>
    </submittedName>
</protein>
<organism evidence="1 2">
    <name type="scientific">Proteus phage vB_PmiM_Pm5461</name>
    <dbReference type="NCBI Taxonomy" id="1636250"/>
    <lineage>
        <taxon>Viruses</taxon>
        <taxon>Duplodnaviria</taxon>
        <taxon>Heunggongvirae</taxon>
        <taxon>Uroviricota</taxon>
        <taxon>Caudoviricetes</taxon>
        <taxon>Pantevenvirales</taxon>
        <taxon>Straboviridae</taxon>
        <taxon>Bragavirus</taxon>
        <taxon>Bragavirus pm5461</taxon>
    </lineage>
</organism>
<name>A0A0G2SSB4_9CAUD</name>
<dbReference type="EMBL" id="KP890823">
    <property type="protein sequence ID" value="AKA62073.1"/>
    <property type="molecule type" value="Genomic_DNA"/>
</dbReference>
<evidence type="ECO:0000313" key="2">
    <source>
        <dbReference type="Proteomes" id="UP000202749"/>
    </source>
</evidence>
<sequence>MFKDKVHTLAKTLSEKIEGSVVYLNSTQTINSGFIKEVLVTIETNKGNDYYIIGLYPDGNVDWRKCYDV</sequence>
<gene>
    <name evidence="1" type="ORF">Pm5461_207</name>
</gene>
<reference evidence="1" key="1">
    <citation type="submission" date="2015-03" db="EMBL/GenBank/DDBJ databases">
        <authorList>
            <person name="Melo L.D.R."/>
            <person name="Veiga P."/>
            <person name="Cerca N."/>
            <person name="Kropinski A.M."/>
            <person name="Azeredo J."/>
            <person name="Almeida C."/>
            <person name="Sillankorva S."/>
        </authorList>
    </citation>
    <scope>NUCLEOTIDE SEQUENCE [LARGE SCALE GENOMIC DNA]</scope>
</reference>
<dbReference type="Proteomes" id="UP000202749">
    <property type="component" value="Segment"/>
</dbReference>